<evidence type="ECO:0000313" key="3">
    <source>
        <dbReference type="Proteomes" id="UP000298663"/>
    </source>
</evidence>
<gene>
    <name evidence="2" type="ORF">L596_012692</name>
</gene>
<dbReference type="EMBL" id="AZBU02000003">
    <property type="protein sequence ID" value="TKR88447.1"/>
    <property type="molecule type" value="Genomic_DNA"/>
</dbReference>
<name>A0A4U5NXV8_STECR</name>
<reference evidence="2 3" key="1">
    <citation type="journal article" date="2015" name="Genome Biol.">
        <title>Comparative genomics of Steinernema reveals deeply conserved gene regulatory networks.</title>
        <authorList>
            <person name="Dillman A.R."/>
            <person name="Macchietto M."/>
            <person name="Porter C.F."/>
            <person name="Rogers A."/>
            <person name="Williams B."/>
            <person name="Antoshechkin I."/>
            <person name="Lee M.M."/>
            <person name="Goodwin Z."/>
            <person name="Lu X."/>
            <person name="Lewis E.E."/>
            <person name="Goodrich-Blair H."/>
            <person name="Stock S.P."/>
            <person name="Adams B.J."/>
            <person name="Sternberg P.W."/>
            <person name="Mortazavi A."/>
        </authorList>
    </citation>
    <scope>NUCLEOTIDE SEQUENCE [LARGE SCALE GENOMIC DNA]</scope>
    <source>
        <strain evidence="2 3">ALL</strain>
    </source>
</reference>
<accession>A0A4U5NXV8</accession>
<proteinExistence type="predicted"/>
<evidence type="ECO:0000256" key="1">
    <source>
        <dbReference type="SAM" id="MobiDB-lite"/>
    </source>
</evidence>
<sequence>MVKKRTQKTRPGDPSTRRKIEIRGRLLLPNTETTKNAKTSYGKEPQTSRLSAQPTTHCARRTCVYGSIMTIP</sequence>
<evidence type="ECO:0000313" key="2">
    <source>
        <dbReference type="EMBL" id="TKR88447.1"/>
    </source>
</evidence>
<keyword evidence="3" id="KW-1185">Reference proteome</keyword>
<reference evidence="2 3" key="2">
    <citation type="journal article" date="2019" name="G3 (Bethesda)">
        <title>Hybrid Assembly of the Genome of the Entomopathogenic Nematode Steinernema carpocapsae Identifies the X-Chromosome.</title>
        <authorList>
            <person name="Serra L."/>
            <person name="Macchietto M."/>
            <person name="Macias-Munoz A."/>
            <person name="McGill C.J."/>
            <person name="Rodriguez I.M."/>
            <person name="Rodriguez B."/>
            <person name="Murad R."/>
            <person name="Mortazavi A."/>
        </authorList>
    </citation>
    <scope>NUCLEOTIDE SEQUENCE [LARGE SCALE GENOMIC DNA]</scope>
    <source>
        <strain evidence="2 3">ALL</strain>
    </source>
</reference>
<organism evidence="2 3">
    <name type="scientific">Steinernema carpocapsae</name>
    <name type="common">Entomopathogenic nematode</name>
    <dbReference type="NCBI Taxonomy" id="34508"/>
    <lineage>
        <taxon>Eukaryota</taxon>
        <taxon>Metazoa</taxon>
        <taxon>Ecdysozoa</taxon>
        <taxon>Nematoda</taxon>
        <taxon>Chromadorea</taxon>
        <taxon>Rhabditida</taxon>
        <taxon>Tylenchina</taxon>
        <taxon>Panagrolaimomorpha</taxon>
        <taxon>Strongyloidoidea</taxon>
        <taxon>Steinernematidae</taxon>
        <taxon>Steinernema</taxon>
    </lineage>
</organism>
<comment type="caution">
    <text evidence="2">The sequence shown here is derived from an EMBL/GenBank/DDBJ whole genome shotgun (WGS) entry which is preliminary data.</text>
</comment>
<dbReference type="Proteomes" id="UP000298663">
    <property type="component" value="Unassembled WGS sequence"/>
</dbReference>
<feature type="compositionally biased region" description="Polar residues" evidence="1">
    <location>
        <begin position="30"/>
        <end position="55"/>
    </location>
</feature>
<protein>
    <submittedName>
        <fullName evidence="2">Uncharacterized protein</fullName>
    </submittedName>
</protein>
<dbReference type="AlphaFoldDB" id="A0A4U5NXV8"/>
<feature type="region of interest" description="Disordered" evidence="1">
    <location>
        <begin position="29"/>
        <end position="55"/>
    </location>
</feature>